<evidence type="ECO:0000259" key="2">
    <source>
        <dbReference type="Pfam" id="PF07859"/>
    </source>
</evidence>
<gene>
    <name evidence="3" type="ORF">PWN146_02579</name>
</gene>
<proteinExistence type="predicted"/>
<reference evidence="3" key="1">
    <citation type="submission" date="2016-05" db="EMBL/GenBank/DDBJ databases">
        <authorList>
            <person name="Cock P.J.A."/>
            <person name="Cock P.J.A."/>
        </authorList>
    </citation>
    <scope>NUCLEOTIDE SEQUENCE</scope>
    <source>
        <strain evidence="3">PWN146_assembly</strain>
    </source>
</reference>
<dbReference type="InterPro" id="IPR029058">
    <property type="entry name" value="AB_hydrolase_fold"/>
</dbReference>
<keyword evidence="1 3" id="KW-0378">Hydrolase</keyword>
<dbReference type="Gene3D" id="3.40.50.1820">
    <property type="entry name" value="alpha/beta hydrolase"/>
    <property type="match status" value="1"/>
</dbReference>
<dbReference type="InterPro" id="IPR050300">
    <property type="entry name" value="GDXG_lipolytic_enzyme"/>
</dbReference>
<sequence length="265" mass="29127">MKQLAGSYDNGATVDNEDAILASFQTRSAAIYHQTKHEKNIAYGESERETMDWLYSAKQHQGTLIFIHGGYWQFCDKADFAFIATGPLALGFDVVLVEYALAPAVNLDAICRQVGAALDAIQRRLPLYYAHPVHLCGHSAGGHLAAFWQQHALVEAVFPISGLFELAPLQDSYVNRALQLTARQIETLSPARHPPARSKPLTLYYGAAELPELIGQSQHYHAALRQRGLPAELVAVPGTNHFTILDALFAADGALLRQLDHHGNH</sequence>
<protein>
    <submittedName>
        <fullName evidence="3">Alpha/beta hydrolase fold protein</fullName>
    </submittedName>
</protein>
<dbReference type="EMBL" id="LT575490">
    <property type="protein sequence ID" value="SAY43886.1"/>
    <property type="molecule type" value="Genomic_DNA"/>
</dbReference>
<evidence type="ECO:0000313" key="3">
    <source>
        <dbReference type="EMBL" id="SAY43886.1"/>
    </source>
</evidence>
<dbReference type="SUPFAM" id="SSF53474">
    <property type="entry name" value="alpha/beta-Hydrolases"/>
    <property type="match status" value="1"/>
</dbReference>
<evidence type="ECO:0000256" key="1">
    <source>
        <dbReference type="ARBA" id="ARBA00022801"/>
    </source>
</evidence>
<name>A0A1C3HFR0_SERMA</name>
<dbReference type="GO" id="GO:0016787">
    <property type="term" value="F:hydrolase activity"/>
    <property type="evidence" value="ECO:0007669"/>
    <property type="project" value="UniProtKB-KW"/>
</dbReference>
<dbReference type="AlphaFoldDB" id="A0A1C3HFR0"/>
<accession>A0A1C3HFR0</accession>
<dbReference type="PANTHER" id="PTHR48081:SF33">
    <property type="entry name" value="KYNURENINE FORMAMIDASE"/>
    <property type="match status" value="1"/>
</dbReference>
<dbReference type="PANTHER" id="PTHR48081">
    <property type="entry name" value="AB HYDROLASE SUPERFAMILY PROTEIN C4A8.06C"/>
    <property type="match status" value="1"/>
</dbReference>
<dbReference type="InterPro" id="IPR013094">
    <property type="entry name" value="AB_hydrolase_3"/>
</dbReference>
<feature type="domain" description="Alpha/beta hydrolase fold-3" evidence="2">
    <location>
        <begin position="64"/>
        <end position="173"/>
    </location>
</feature>
<dbReference type="Pfam" id="PF07859">
    <property type="entry name" value="Abhydrolase_3"/>
    <property type="match status" value="1"/>
</dbReference>
<organism evidence="3">
    <name type="scientific">Serratia marcescens</name>
    <dbReference type="NCBI Taxonomy" id="615"/>
    <lineage>
        <taxon>Bacteria</taxon>
        <taxon>Pseudomonadati</taxon>
        <taxon>Pseudomonadota</taxon>
        <taxon>Gammaproteobacteria</taxon>
        <taxon>Enterobacterales</taxon>
        <taxon>Yersiniaceae</taxon>
        <taxon>Serratia</taxon>
    </lineage>
</organism>